<gene>
    <name evidence="2" type="ORF">N5580_20955</name>
</gene>
<feature type="signal peptide" evidence="1">
    <location>
        <begin position="1"/>
        <end position="19"/>
    </location>
</feature>
<dbReference type="AlphaFoldDB" id="A0AAJ5QNS4"/>
<keyword evidence="2" id="KW-0614">Plasmid</keyword>
<sequence length="304" mass="32552">MKSWIIPLCLALLPAAVQAKSVRIAWSPAARLSAWLDNVPGAQPRQWCGASAALHIEPAGAFSQEAFNDFLPQVGRILAKQCGELKTLRWTVIDKQGDARLKGTASADQKWRVILPPPEIVADATPWQRFALSARCSFRTYWPADGQAAQPVSPEGSEPRCDDAGWIQGPGRIGSSAVTFVSGYPLLNAPAGATQQSTQVVSANNQRLILASGSDASSWLLLPWDAAHLAWRFDGSVLIKATPGEAEDARARTTLIDAARQRWALGDKEAAWQLIAALHPHALNPAPDPLAQLNSDAAPAARGK</sequence>
<protein>
    <submittedName>
        <fullName evidence="2">Uncharacterized protein</fullName>
    </submittedName>
</protein>
<reference evidence="2 3" key="1">
    <citation type="journal article" date="2022" name="J Glob Antimicrob Resist">
        <title>First complete genome of a multidrug resistant strain of the novel human pathogen Kalamiella piersonii (GABEKP28) identified in human saliva.</title>
        <authorList>
            <person name="McDonagh F."/>
            <person name="Singh N.K."/>
            <person name="Venkateswaran K."/>
            <person name="Lonappan A.M."/>
            <person name="Hallahan B."/>
            <person name="Tuohy A."/>
            <person name="Burke L."/>
            <person name="Kovarova A."/>
            <person name="Miliotis G."/>
        </authorList>
    </citation>
    <scope>NUCLEOTIDE SEQUENCE [LARGE SCALE GENOMIC DNA]</scope>
    <source>
        <strain evidence="2 3">GABEKP28</strain>
    </source>
</reference>
<name>A0AAJ5QNS4_9GAMM</name>
<dbReference type="KEGG" id="kpie:N5580_20955"/>
<evidence type="ECO:0000313" key="3">
    <source>
        <dbReference type="Proteomes" id="UP001211544"/>
    </source>
</evidence>
<evidence type="ECO:0000313" key="2">
    <source>
        <dbReference type="EMBL" id="WBG93431.1"/>
    </source>
</evidence>
<geneLocation type="plasmid" evidence="2 3">
    <name>pGABEKP28_2</name>
</geneLocation>
<dbReference type="RefSeq" id="WP_269950704.1">
    <property type="nucleotide sequence ID" value="NZ_CP104760.1"/>
</dbReference>
<dbReference type="EMBL" id="CP104760">
    <property type="protein sequence ID" value="WBG93431.1"/>
    <property type="molecule type" value="Genomic_DNA"/>
</dbReference>
<feature type="chain" id="PRO_5042460323" evidence="1">
    <location>
        <begin position="20"/>
        <end position="304"/>
    </location>
</feature>
<keyword evidence="1" id="KW-0732">Signal</keyword>
<dbReference type="Proteomes" id="UP001211544">
    <property type="component" value="Plasmid pGABEKP28_2"/>
</dbReference>
<keyword evidence="3" id="KW-1185">Reference proteome</keyword>
<evidence type="ECO:0000256" key="1">
    <source>
        <dbReference type="SAM" id="SignalP"/>
    </source>
</evidence>
<proteinExistence type="predicted"/>
<organism evidence="2 3">
    <name type="scientific">Pantoea piersonii</name>
    <dbReference type="NCBI Taxonomy" id="2364647"/>
    <lineage>
        <taxon>Bacteria</taxon>
        <taxon>Pseudomonadati</taxon>
        <taxon>Pseudomonadota</taxon>
        <taxon>Gammaproteobacteria</taxon>
        <taxon>Enterobacterales</taxon>
        <taxon>Erwiniaceae</taxon>
        <taxon>Pantoea</taxon>
    </lineage>
</organism>
<accession>A0AAJ5QNS4</accession>